<comment type="caution">
    <text evidence="2">The sequence shown here is derived from an EMBL/GenBank/DDBJ whole genome shotgun (WGS) entry which is preliminary data.</text>
</comment>
<proteinExistence type="predicted"/>
<gene>
    <name evidence="2" type="ORF">QWJ38_17740</name>
</gene>
<feature type="compositionally biased region" description="Polar residues" evidence="1">
    <location>
        <begin position="37"/>
        <end position="57"/>
    </location>
</feature>
<dbReference type="Proteomes" id="UP001228044">
    <property type="component" value="Unassembled WGS sequence"/>
</dbReference>
<sequence>MNSKQTIHLLSLGVVGLLSACGGGHDDGGDMPVPPTAASQVPDSAMASSAAYTQFAISQSQRSSESEEPLNAGNVDPAPGSESEEPVAVS</sequence>
<evidence type="ECO:0000256" key="1">
    <source>
        <dbReference type="SAM" id="MobiDB-lite"/>
    </source>
</evidence>
<evidence type="ECO:0000313" key="2">
    <source>
        <dbReference type="EMBL" id="MDN3922137.1"/>
    </source>
</evidence>
<evidence type="ECO:0008006" key="4">
    <source>
        <dbReference type="Google" id="ProtNLM"/>
    </source>
</evidence>
<keyword evidence="3" id="KW-1185">Reference proteome</keyword>
<dbReference type="EMBL" id="JAUHHC010000005">
    <property type="protein sequence ID" value="MDN3922137.1"/>
    <property type="molecule type" value="Genomic_DNA"/>
</dbReference>
<organism evidence="2 3">
    <name type="scientific">Roseateles violae</name>
    <dbReference type="NCBI Taxonomy" id="3058042"/>
    <lineage>
        <taxon>Bacteria</taxon>
        <taxon>Pseudomonadati</taxon>
        <taxon>Pseudomonadota</taxon>
        <taxon>Betaproteobacteria</taxon>
        <taxon>Burkholderiales</taxon>
        <taxon>Sphaerotilaceae</taxon>
        <taxon>Roseateles</taxon>
    </lineage>
</organism>
<name>A0ABT8DV32_9BURK</name>
<dbReference type="PROSITE" id="PS51257">
    <property type="entry name" value="PROKAR_LIPOPROTEIN"/>
    <property type="match status" value="1"/>
</dbReference>
<accession>A0ABT8DV32</accession>
<evidence type="ECO:0000313" key="3">
    <source>
        <dbReference type="Proteomes" id="UP001228044"/>
    </source>
</evidence>
<dbReference type="RefSeq" id="WP_290360452.1">
    <property type="nucleotide sequence ID" value="NZ_JAUHHC010000005.1"/>
</dbReference>
<protein>
    <recommendedName>
        <fullName evidence="4">Lipoprotein</fullName>
    </recommendedName>
</protein>
<reference evidence="2 3" key="1">
    <citation type="submission" date="2023-06" db="EMBL/GenBank/DDBJ databases">
        <title>Pelomonas sp. PFR6 16S ribosomal RNA gene Genome sequencing and assembly.</title>
        <authorList>
            <person name="Woo H."/>
        </authorList>
    </citation>
    <scope>NUCLEOTIDE SEQUENCE [LARGE SCALE GENOMIC DNA]</scope>
    <source>
        <strain evidence="2 3">PFR6</strain>
    </source>
</reference>
<feature type="region of interest" description="Disordered" evidence="1">
    <location>
        <begin position="20"/>
        <end position="90"/>
    </location>
</feature>